<evidence type="ECO:0000313" key="2">
    <source>
        <dbReference type="Proteomes" id="UP000324639"/>
    </source>
</evidence>
<accession>A0A9X9MIS5</accession>
<sequence length="42" mass="4703">MDSSYLEETYRCGCMIALGLIPVRTLILASHQRSSCISWLLA</sequence>
<protein>
    <submittedName>
        <fullName evidence="1">Bgt-51228</fullName>
    </submittedName>
</protein>
<gene>
    <name evidence="1" type="ORF">BGT96224V316_LOCUS5065</name>
</gene>
<organism evidence="1 2">
    <name type="scientific">Blumeria graminis f. sp. tritici</name>
    <dbReference type="NCBI Taxonomy" id="62690"/>
    <lineage>
        <taxon>Eukaryota</taxon>
        <taxon>Fungi</taxon>
        <taxon>Dikarya</taxon>
        <taxon>Ascomycota</taxon>
        <taxon>Pezizomycotina</taxon>
        <taxon>Leotiomycetes</taxon>
        <taxon>Erysiphales</taxon>
        <taxon>Erysiphaceae</taxon>
        <taxon>Blumeria</taxon>
    </lineage>
</organism>
<dbReference type="EMBL" id="LR026990">
    <property type="protein sequence ID" value="VDB89396.1"/>
    <property type="molecule type" value="Genomic_DNA"/>
</dbReference>
<dbReference type="AlphaFoldDB" id="A0A9X9MIS5"/>
<proteinExistence type="predicted"/>
<reference evidence="1 2" key="1">
    <citation type="submission" date="2018-08" db="EMBL/GenBank/DDBJ databases">
        <authorList>
            <person name="Muller C M."/>
        </authorList>
    </citation>
    <scope>NUCLEOTIDE SEQUENCE [LARGE SCALE GENOMIC DNA]</scope>
</reference>
<dbReference type="Proteomes" id="UP000324639">
    <property type="component" value="Chromosome Bgt_-07"/>
</dbReference>
<name>A0A9X9MIS5_BLUGR</name>
<evidence type="ECO:0000313" key="1">
    <source>
        <dbReference type="EMBL" id="VDB89396.1"/>
    </source>
</evidence>
<keyword evidence="2" id="KW-1185">Reference proteome</keyword>